<proteinExistence type="predicted"/>
<evidence type="ECO:0000313" key="3">
    <source>
        <dbReference type="Proteomes" id="UP001597469"/>
    </source>
</evidence>
<gene>
    <name evidence="2" type="ORF">ACFSUS_21545</name>
</gene>
<sequence length="73" mass="8023">MRTTNLQYVMKEKADAPAQISQSDLDRPNPNVPGDTAISDTATREETLQALQANDAEKMTPDEANELSTDDDK</sequence>
<accession>A0ABW5M9J4</accession>
<evidence type="ECO:0000256" key="1">
    <source>
        <dbReference type="SAM" id="MobiDB-lite"/>
    </source>
</evidence>
<keyword evidence="3" id="KW-1185">Reference proteome</keyword>
<evidence type="ECO:0000313" key="2">
    <source>
        <dbReference type="EMBL" id="MFD2573242.1"/>
    </source>
</evidence>
<organism evidence="2 3">
    <name type="scientific">Spirosoma soli</name>
    <dbReference type="NCBI Taxonomy" id="1770529"/>
    <lineage>
        <taxon>Bacteria</taxon>
        <taxon>Pseudomonadati</taxon>
        <taxon>Bacteroidota</taxon>
        <taxon>Cytophagia</taxon>
        <taxon>Cytophagales</taxon>
        <taxon>Cytophagaceae</taxon>
        <taxon>Spirosoma</taxon>
    </lineage>
</organism>
<dbReference type="EMBL" id="JBHULN010000016">
    <property type="protein sequence ID" value="MFD2573242.1"/>
    <property type="molecule type" value="Genomic_DNA"/>
</dbReference>
<feature type="region of interest" description="Disordered" evidence="1">
    <location>
        <begin position="1"/>
        <end position="73"/>
    </location>
</feature>
<reference evidence="3" key="1">
    <citation type="journal article" date="2019" name="Int. J. Syst. Evol. Microbiol.">
        <title>The Global Catalogue of Microorganisms (GCM) 10K type strain sequencing project: providing services to taxonomists for standard genome sequencing and annotation.</title>
        <authorList>
            <consortium name="The Broad Institute Genomics Platform"/>
            <consortium name="The Broad Institute Genome Sequencing Center for Infectious Disease"/>
            <person name="Wu L."/>
            <person name="Ma J."/>
        </authorList>
    </citation>
    <scope>NUCLEOTIDE SEQUENCE [LARGE SCALE GENOMIC DNA]</scope>
    <source>
        <strain evidence="3">KCTC 42805</strain>
    </source>
</reference>
<protein>
    <submittedName>
        <fullName evidence="2">Uncharacterized protein</fullName>
    </submittedName>
</protein>
<comment type="caution">
    <text evidence="2">The sequence shown here is derived from an EMBL/GenBank/DDBJ whole genome shotgun (WGS) entry which is preliminary data.</text>
</comment>
<feature type="compositionally biased region" description="Acidic residues" evidence="1">
    <location>
        <begin position="63"/>
        <end position="73"/>
    </location>
</feature>
<name>A0ABW5M9J4_9BACT</name>
<dbReference type="Proteomes" id="UP001597469">
    <property type="component" value="Unassembled WGS sequence"/>
</dbReference>